<dbReference type="PANTHER" id="PTHR43162:SF1">
    <property type="entry name" value="PRESTALK A DIFFERENTIATION PROTEIN A"/>
    <property type="match status" value="1"/>
</dbReference>
<sequence length="306" mass="32488">MTNVSPVLVTGATGRHGSTGAHVVRRLREEGRAVRVLARTPGERTEALAGLGAEIVRGDLRDRRSLVPALDGVELAYFTYPIDAGVVGAAANYAAAVREAGGRPRTVVMSMGPAHPRHPSDRGRDQWLAEEVLQWAGLDLLVLRVAAAFHENIPVLHGRSVGREGVIRNCFGDAEVAWINGADAGELAVAALLHPERFDGPVCHPAGSEQFSHAGIAALLAEDLGRPVRFEAISREQWRQELTELSTVDTSGVVNPDMAAHISAVASAVADRGPTRAADAAALTALIGRPPVPLRDYLRTSRKAFA</sequence>
<feature type="domain" description="NmrA-like" evidence="2">
    <location>
        <begin position="6"/>
        <end position="240"/>
    </location>
</feature>
<dbReference type="RefSeq" id="WP_257921612.1">
    <property type="nucleotide sequence ID" value="NZ_JAMXQV010000009.1"/>
</dbReference>
<proteinExistence type="predicted"/>
<accession>A0A9X2NA62</accession>
<dbReference type="Gene3D" id="3.40.50.720">
    <property type="entry name" value="NAD(P)-binding Rossmann-like Domain"/>
    <property type="match status" value="1"/>
</dbReference>
<evidence type="ECO:0000313" key="3">
    <source>
        <dbReference type="EMBL" id="MCR6484996.1"/>
    </source>
</evidence>
<evidence type="ECO:0000313" key="4">
    <source>
        <dbReference type="Proteomes" id="UP001144096"/>
    </source>
</evidence>
<dbReference type="InterPro" id="IPR008030">
    <property type="entry name" value="NmrA-like"/>
</dbReference>
<keyword evidence="4" id="KW-1185">Reference proteome</keyword>
<evidence type="ECO:0000256" key="1">
    <source>
        <dbReference type="SAM" id="MobiDB-lite"/>
    </source>
</evidence>
<comment type="caution">
    <text evidence="3">The sequence shown here is derived from an EMBL/GenBank/DDBJ whole genome shotgun (WGS) entry which is preliminary data.</text>
</comment>
<feature type="region of interest" description="Disordered" evidence="1">
    <location>
        <begin position="1"/>
        <end position="20"/>
    </location>
</feature>
<dbReference type="Proteomes" id="UP001144096">
    <property type="component" value="Unassembled WGS sequence"/>
</dbReference>
<dbReference type="Pfam" id="PF05368">
    <property type="entry name" value="NmrA"/>
    <property type="match status" value="1"/>
</dbReference>
<organism evidence="3 4">
    <name type="scientific">Amycolatopsis iheyensis</name>
    <dbReference type="NCBI Taxonomy" id="2945988"/>
    <lineage>
        <taxon>Bacteria</taxon>
        <taxon>Bacillati</taxon>
        <taxon>Actinomycetota</taxon>
        <taxon>Actinomycetes</taxon>
        <taxon>Pseudonocardiales</taxon>
        <taxon>Pseudonocardiaceae</taxon>
        <taxon>Amycolatopsis</taxon>
    </lineage>
</organism>
<protein>
    <submittedName>
        <fullName evidence="3">NmrA family NAD(P)-binding protein</fullName>
    </submittedName>
</protein>
<dbReference type="EMBL" id="JAMXQV010000009">
    <property type="protein sequence ID" value="MCR6484996.1"/>
    <property type="molecule type" value="Genomic_DNA"/>
</dbReference>
<name>A0A9X2NA62_9PSEU</name>
<dbReference type="PANTHER" id="PTHR43162">
    <property type="match status" value="1"/>
</dbReference>
<evidence type="ECO:0000259" key="2">
    <source>
        <dbReference type="Pfam" id="PF05368"/>
    </source>
</evidence>
<dbReference type="InterPro" id="IPR036291">
    <property type="entry name" value="NAD(P)-bd_dom_sf"/>
</dbReference>
<dbReference type="AlphaFoldDB" id="A0A9X2NA62"/>
<reference evidence="3" key="1">
    <citation type="submission" date="2022-06" db="EMBL/GenBank/DDBJ databases">
        <title>Amycolatopsis iheyaensis sp. nov., a new species of the genus Amycolatopsis isolated from soil in Iheya island, Japan.</title>
        <authorList>
            <person name="Ngamcharungchit C."/>
            <person name="Kanto H."/>
            <person name="Take A."/>
            <person name="Intra B."/>
            <person name="Matsumoto A."/>
            <person name="Panbangred W."/>
            <person name="Inahashi Y."/>
        </authorList>
    </citation>
    <scope>NUCLEOTIDE SEQUENCE</scope>
    <source>
        <strain evidence="3">OK19-0408</strain>
    </source>
</reference>
<dbReference type="InterPro" id="IPR051604">
    <property type="entry name" value="Ergot_Alk_Oxidoreductase"/>
</dbReference>
<dbReference type="Gene3D" id="3.90.25.10">
    <property type="entry name" value="UDP-galactose 4-epimerase, domain 1"/>
    <property type="match status" value="1"/>
</dbReference>
<gene>
    <name evidence="3" type="ORF">M8542_19380</name>
</gene>
<dbReference type="SUPFAM" id="SSF51735">
    <property type="entry name" value="NAD(P)-binding Rossmann-fold domains"/>
    <property type="match status" value="1"/>
</dbReference>